<dbReference type="Proteomes" id="UP000176634">
    <property type="component" value="Unassembled WGS sequence"/>
</dbReference>
<dbReference type="InterPro" id="IPR011335">
    <property type="entry name" value="Restrct_endonuc-II-like"/>
</dbReference>
<evidence type="ECO:0000256" key="2">
    <source>
        <dbReference type="HAMAP-Rule" id="MF_00048"/>
    </source>
</evidence>
<name>A0A1F6P847_9BACT</name>
<proteinExistence type="inferred from homology"/>
<organism evidence="3 4">
    <name type="scientific">Candidatus Magasanikbacteria bacterium RIFOXYD1_FULL_40_23</name>
    <dbReference type="NCBI Taxonomy" id="1798705"/>
    <lineage>
        <taxon>Bacteria</taxon>
        <taxon>Candidatus Magasanikiibacteriota</taxon>
    </lineage>
</organism>
<dbReference type="AlphaFoldDB" id="A0A1F6P847"/>
<dbReference type="SUPFAM" id="SSF52980">
    <property type="entry name" value="Restriction endonuclease-like"/>
    <property type="match status" value="1"/>
</dbReference>
<evidence type="ECO:0000313" key="4">
    <source>
        <dbReference type="Proteomes" id="UP000176634"/>
    </source>
</evidence>
<dbReference type="EMBL" id="MFRA01000006">
    <property type="protein sequence ID" value="OGH92345.1"/>
    <property type="molecule type" value="Genomic_DNA"/>
</dbReference>
<dbReference type="HAMAP" id="MF_00048">
    <property type="entry name" value="UPF0102"/>
    <property type="match status" value="1"/>
</dbReference>
<comment type="caution">
    <text evidence="3">The sequence shown here is derived from an EMBL/GenBank/DDBJ whole genome shotgun (WGS) entry which is preliminary data.</text>
</comment>
<reference evidence="3 4" key="1">
    <citation type="journal article" date="2016" name="Nat. Commun.">
        <title>Thousands of microbial genomes shed light on interconnected biogeochemical processes in an aquifer system.</title>
        <authorList>
            <person name="Anantharaman K."/>
            <person name="Brown C.T."/>
            <person name="Hug L.A."/>
            <person name="Sharon I."/>
            <person name="Castelle C.J."/>
            <person name="Probst A.J."/>
            <person name="Thomas B.C."/>
            <person name="Singh A."/>
            <person name="Wilkins M.J."/>
            <person name="Karaoz U."/>
            <person name="Brodie E.L."/>
            <person name="Williams K.H."/>
            <person name="Hubbard S.S."/>
            <person name="Banfield J.F."/>
        </authorList>
    </citation>
    <scope>NUCLEOTIDE SEQUENCE [LARGE SCALE GENOMIC DNA]</scope>
</reference>
<protein>
    <recommendedName>
        <fullName evidence="2">UPF0102 protein A2563_05175</fullName>
    </recommendedName>
</protein>
<dbReference type="GO" id="GO:0003676">
    <property type="term" value="F:nucleic acid binding"/>
    <property type="evidence" value="ECO:0007669"/>
    <property type="project" value="InterPro"/>
</dbReference>
<accession>A0A1F6P847</accession>
<comment type="similarity">
    <text evidence="1 2">Belongs to the UPF0102 family.</text>
</comment>
<gene>
    <name evidence="3" type="ORF">A2563_05175</name>
</gene>
<sequence length="118" mass="13617">MTRQNKNLGDWGEAQACSFLERHGFKIIERNYHTTMGEIDVIATKGDDYYFVEVKTRKNSEFANDGSITYFKKRRMQKAVRAYCYARDVGNKSLILAGLIVEVKKIEGKLGFRFCVMS</sequence>
<dbReference type="STRING" id="1798705.A2563_05175"/>
<evidence type="ECO:0000313" key="3">
    <source>
        <dbReference type="EMBL" id="OGH92345.1"/>
    </source>
</evidence>
<evidence type="ECO:0000256" key="1">
    <source>
        <dbReference type="ARBA" id="ARBA00006738"/>
    </source>
</evidence>
<dbReference type="PANTHER" id="PTHR34039">
    <property type="entry name" value="UPF0102 PROTEIN YRAN"/>
    <property type="match status" value="1"/>
</dbReference>
<dbReference type="InterPro" id="IPR003509">
    <property type="entry name" value="UPF0102_YraN-like"/>
</dbReference>
<dbReference type="Pfam" id="PF02021">
    <property type="entry name" value="UPF0102"/>
    <property type="match status" value="1"/>
</dbReference>
<dbReference type="Gene3D" id="3.40.1350.10">
    <property type="match status" value="1"/>
</dbReference>
<dbReference type="PANTHER" id="PTHR34039:SF1">
    <property type="entry name" value="UPF0102 PROTEIN YRAN"/>
    <property type="match status" value="1"/>
</dbReference>
<dbReference type="InterPro" id="IPR011856">
    <property type="entry name" value="tRNA_endonuc-like_dom_sf"/>
</dbReference>